<feature type="transmembrane region" description="Helical" evidence="2">
    <location>
        <begin position="165"/>
        <end position="189"/>
    </location>
</feature>
<feature type="transmembrane region" description="Helical" evidence="2">
    <location>
        <begin position="285"/>
        <end position="305"/>
    </location>
</feature>
<dbReference type="OrthoDB" id="4921038at2"/>
<dbReference type="PANTHER" id="PTHR36178">
    <property type="entry name" value="SLR0625 PROTEIN"/>
    <property type="match status" value="1"/>
</dbReference>
<evidence type="ECO:0000313" key="3">
    <source>
        <dbReference type="EMBL" id="MVX56877.1"/>
    </source>
</evidence>
<keyword evidence="2" id="KW-0812">Transmembrane</keyword>
<feature type="transmembrane region" description="Helical" evidence="2">
    <location>
        <begin position="6"/>
        <end position="28"/>
    </location>
</feature>
<feature type="transmembrane region" description="Helical" evidence="2">
    <location>
        <begin position="40"/>
        <end position="67"/>
    </location>
</feature>
<gene>
    <name evidence="3" type="primary">gltS</name>
    <name evidence="3" type="ORF">E5987_06605</name>
</gene>
<evidence type="ECO:0000256" key="2">
    <source>
        <dbReference type="SAM" id="Phobius"/>
    </source>
</evidence>
<feature type="transmembrane region" description="Helical" evidence="2">
    <location>
        <begin position="73"/>
        <end position="93"/>
    </location>
</feature>
<feature type="transmembrane region" description="Helical" evidence="2">
    <location>
        <begin position="346"/>
        <end position="369"/>
    </location>
</feature>
<evidence type="ECO:0000313" key="4">
    <source>
        <dbReference type="Proteomes" id="UP000472580"/>
    </source>
</evidence>
<keyword evidence="4" id="KW-1185">Reference proteome</keyword>
<dbReference type="PANTHER" id="PTHR36178:SF1">
    <property type="entry name" value="SODIUM_GLUTAMATE SYMPORTER"/>
    <property type="match status" value="1"/>
</dbReference>
<name>A0A6L6YH01_9BURK</name>
<feature type="transmembrane region" description="Helical" evidence="2">
    <location>
        <begin position="317"/>
        <end position="340"/>
    </location>
</feature>
<organism evidence="3 4">
    <name type="scientific">Parasutterella muris</name>
    <dbReference type="NCBI Taxonomy" id="2565572"/>
    <lineage>
        <taxon>Bacteria</taxon>
        <taxon>Pseudomonadati</taxon>
        <taxon>Pseudomonadota</taxon>
        <taxon>Betaproteobacteria</taxon>
        <taxon>Burkholderiales</taxon>
        <taxon>Sutterellaceae</taxon>
        <taxon>Parasutterella</taxon>
    </lineage>
</organism>
<comment type="caution">
    <text evidence="3">The sequence shown here is derived from an EMBL/GenBank/DDBJ whole genome shotgun (WGS) entry which is preliminary data.</text>
</comment>
<feature type="transmembrane region" description="Helical" evidence="2">
    <location>
        <begin position="128"/>
        <end position="153"/>
    </location>
</feature>
<feature type="transmembrane region" description="Helical" evidence="2">
    <location>
        <begin position="381"/>
        <end position="405"/>
    </location>
</feature>
<dbReference type="GO" id="GO:0015501">
    <property type="term" value="F:glutamate:sodium symporter activity"/>
    <property type="evidence" value="ECO:0007669"/>
    <property type="project" value="UniProtKB-UniRule"/>
</dbReference>
<feature type="transmembrane region" description="Helical" evidence="2">
    <location>
        <begin position="98"/>
        <end position="116"/>
    </location>
</feature>
<keyword evidence="2" id="KW-0472">Membrane</keyword>
<evidence type="ECO:0000256" key="1">
    <source>
        <dbReference type="NCBIfam" id="TIGR00210"/>
    </source>
</evidence>
<keyword evidence="2" id="KW-1133">Transmembrane helix</keyword>
<dbReference type="GO" id="GO:0015813">
    <property type="term" value="P:L-glutamate transmembrane transport"/>
    <property type="evidence" value="ECO:0007669"/>
    <property type="project" value="UniProtKB-UniRule"/>
</dbReference>
<dbReference type="EMBL" id="WSRP01000017">
    <property type="protein sequence ID" value="MVX56877.1"/>
    <property type="molecule type" value="Genomic_DNA"/>
</dbReference>
<proteinExistence type="predicted"/>
<protein>
    <recommendedName>
        <fullName evidence="1">Sodium/glutamate symporter</fullName>
    </recommendedName>
</protein>
<dbReference type="Pfam" id="PF03616">
    <property type="entry name" value="Glt_symporter"/>
    <property type="match status" value="1"/>
</dbReference>
<reference evidence="3 4" key="1">
    <citation type="submission" date="2019-12" db="EMBL/GenBank/DDBJ databases">
        <title>Microbes associate with the intestines of laboratory mice.</title>
        <authorList>
            <person name="Navarre W."/>
            <person name="Wong E."/>
        </authorList>
    </citation>
    <scope>NUCLEOTIDE SEQUENCE [LARGE SCALE GENOMIC DNA]</scope>
    <source>
        <strain evidence="3 4">NM82_D38</strain>
    </source>
</reference>
<dbReference type="GO" id="GO:0016020">
    <property type="term" value="C:membrane"/>
    <property type="evidence" value="ECO:0007669"/>
    <property type="project" value="InterPro"/>
</dbReference>
<dbReference type="InterPro" id="IPR004445">
    <property type="entry name" value="GltS"/>
</dbReference>
<feature type="transmembrane region" description="Helical" evidence="2">
    <location>
        <begin position="256"/>
        <end position="273"/>
    </location>
</feature>
<dbReference type="RefSeq" id="WP_160335307.1">
    <property type="nucleotide sequence ID" value="NZ_WSRP01000017.1"/>
</dbReference>
<dbReference type="Proteomes" id="UP000472580">
    <property type="component" value="Unassembled WGS sequence"/>
</dbReference>
<dbReference type="AlphaFoldDB" id="A0A6L6YH01"/>
<accession>A0A6L6YH01</accession>
<sequence length="407" mass="43507">MTDMTVVNISAIQAVALASVTYYFGVWVRRRVNILERFSIPTPVVGGMLVAFVLSALEGFGICAFKFDTSLQTLLMLAFFTTIGLVASLKVVFEGGKLLVGFLIAVTILCLLQNLMGMGLADWLGLDFHYGLLAGSVSMMGGLGTAAAFGPYFEQTYHIVGGTAAAITAATFGMVIALIIGAPFSQWLIRRYKVQTPKAVGRPEPELKIPEDIDTAVVDDTSPTYTPELLKAGTIVAVCMAFGTILSMFMGQFITLPAYIGSMIVAAIVRNIGDFSGKYTVEGKGLNTIAEMSLVLFVTMAINGLKLHELVHLAVPLMIILAAQTVLMLAFAWGVFFMLFGKTYDAVMLCAGGIGFSMGATANGLANMQAIAEKYGSSPKAWLIVSLVGAFLIDLINALMITWMATW</sequence>
<dbReference type="NCBIfam" id="TIGR00210">
    <property type="entry name" value="gltS"/>
    <property type="match status" value="1"/>
</dbReference>